<keyword evidence="3" id="KW-1185">Reference proteome</keyword>
<dbReference type="Pfam" id="PF05057">
    <property type="entry name" value="DUF676"/>
    <property type="match status" value="1"/>
</dbReference>
<reference evidence="3" key="1">
    <citation type="journal article" date="2021" name="Microbiol. Resour. Announc.">
        <title>LGAAP: Leishmaniinae Genome Assembly and Annotation Pipeline.</title>
        <authorList>
            <person name="Almutairi H."/>
            <person name="Urbaniak M.D."/>
            <person name="Bates M.D."/>
            <person name="Jariyapan N."/>
            <person name="Kwakye-Nuako G."/>
            <person name="Thomaz-Soccol V."/>
            <person name="Al-Salem W.S."/>
            <person name="Dillon R.J."/>
            <person name="Bates P.A."/>
            <person name="Gatherer D."/>
        </authorList>
    </citation>
    <scope>NUCLEOTIDE SEQUENCE [LARGE SCALE GENOMIC DNA]</scope>
</reference>
<dbReference type="Proteomes" id="UP000674143">
    <property type="component" value="Unassembled WGS sequence"/>
</dbReference>
<dbReference type="InterPro" id="IPR044294">
    <property type="entry name" value="Lipase-like"/>
</dbReference>
<sequence>MNPIAAHQPSQTEASSCAHPCSVHFVLFHHGYHGEASEFKCWCKIRELIRQGHKLGDAEARDSAPCSATTKFVFITPCCNDGFNADDGVMVCGRRFSRYVCKTVEIIVAEELGISVKTSRKKHKATRDAADGADRAATGRRPKLCFSAVGHSMGGLVLRAALPTIVQCIENTFTAPPYECEVSWEVFCTLSTPHLGVRYMDSKCLTFLGGCIGSALSRALADMFWKDEVLTRDLVSDVYLGAWSRFSRRVLVNAVNDHTVLTYSSSFTLTLHVLKRVGGSLSKEQKKVVKKLRKSKTKDGKRYSDISTAYLASQGILCASSFEELCTNGVLITEVSSTLWPPNVLAKERSLAERILQCVGPLELHFVDFRPRYASLTSSGVYRGMGDDCAAHRPGLVERETMRQGAYESCHTALMCKRPFFCPCLFGFVPQYVLSELVGTPLSCATLVLPPRFSLSCSCGDSCGDAAHVRRPRIHTECC</sequence>
<dbReference type="SUPFAM" id="SSF53474">
    <property type="entry name" value="alpha/beta-Hydrolases"/>
    <property type="match status" value="1"/>
</dbReference>
<protein>
    <recommendedName>
        <fullName evidence="1">DUF676 domain-containing protein</fullName>
    </recommendedName>
</protein>
<proteinExistence type="predicted"/>
<dbReference type="GeneID" id="92359937"/>
<dbReference type="PANTHER" id="PTHR12482:SF5">
    <property type="entry name" value="DUF676 DOMAIN-CONTAINING PROTEIN"/>
    <property type="match status" value="1"/>
</dbReference>
<dbReference type="Gene3D" id="3.40.50.1820">
    <property type="entry name" value="alpha/beta hydrolase"/>
    <property type="match status" value="1"/>
</dbReference>
<dbReference type="AlphaFoldDB" id="A0A836GLW7"/>
<feature type="domain" description="DUF676" evidence="1">
    <location>
        <begin position="146"/>
        <end position="264"/>
    </location>
</feature>
<dbReference type="InterPro" id="IPR007751">
    <property type="entry name" value="DUF676_lipase-like"/>
</dbReference>
<evidence type="ECO:0000259" key="1">
    <source>
        <dbReference type="Pfam" id="PF05057"/>
    </source>
</evidence>
<reference evidence="3" key="2">
    <citation type="journal article" date="2021" name="Sci. Data">
        <title>Chromosome-scale genome sequencing, assembly and annotation of six genomes from subfamily Leishmaniinae.</title>
        <authorList>
            <person name="Almutairi H."/>
            <person name="Urbaniak M.D."/>
            <person name="Bates M.D."/>
            <person name="Jariyapan N."/>
            <person name="Kwakye-Nuako G."/>
            <person name="Thomaz Soccol V."/>
            <person name="Al-Salem W.S."/>
            <person name="Dillon R.J."/>
            <person name="Bates P.A."/>
            <person name="Gatherer D."/>
        </authorList>
    </citation>
    <scope>NUCLEOTIDE SEQUENCE [LARGE SCALE GENOMIC DNA]</scope>
</reference>
<comment type="caution">
    <text evidence="2">The sequence shown here is derived from an EMBL/GenBank/DDBJ whole genome shotgun (WGS) entry which is preliminary data.</text>
</comment>
<dbReference type="InterPro" id="IPR029058">
    <property type="entry name" value="AB_hydrolase_fold"/>
</dbReference>
<dbReference type="PANTHER" id="PTHR12482">
    <property type="entry name" value="LIPASE ROG1-RELATED-RELATED"/>
    <property type="match status" value="1"/>
</dbReference>
<accession>A0A836GLW7</accession>
<organism evidence="2 3">
    <name type="scientific">Leishmania orientalis</name>
    <dbReference type="NCBI Taxonomy" id="2249476"/>
    <lineage>
        <taxon>Eukaryota</taxon>
        <taxon>Discoba</taxon>
        <taxon>Euglenozoa</taxon>
        <taxon>Kinetoplastea</taxon>
        <taxon>Metakinetoplastina</taxon>
        <taxon>Trypanosomatida</taxon>
        <taxon>Trypanosomatidae</taxon>
        <taxon>Leishmaniinae</taxon>
        <taxon>Leishmania</taxon>
    </lineage>
</organism>
<dbReference type="EMBL" id="JAFHLR010000028">
    <property type="protein sequence ID" value="KAG5474834.1"/>
    <property type="molecule type" value="Genomic_DNA"/>
</dbReference>
<dbReference type="KEGG" id="loi:92359937"/>
<evidence type="ECO:0000313" key="2">
    <source>
        <dbReference type="EMBL" id="KAG5474834.1"/>
    </source>
</evidence>
<gene>
    <name evidence="2" type="ORF">LSCM4_04011</name>
</gene>
<dbReference type="RefSeq" id="XP_067061940.1">
    <property type="nucleotide sequence ID" value="XM_067206003.1"/>
</dbReference>
<name>A0A836GLW7_9TRYP</name>
<evidence type="ECO:0000313" key="3">
    <source>
        <dbReference type="Proteomes" id="UP000674143"/>
    </source>
</evidence>